<feature type="region of interest" description="Disordered" evidence="1">
    <location>
        <begin position="304"/>
        <end position="323"/>
    </location>
</feature>
<dbReference type="AlphaFoldDB" id="A0A846S997"/>
<feature type="region of interest" description="Disordered" evidence="1">
    <location>
        <begin position="220"/>
        <end position="295"/>
    </location>
</feature>
<evidence type="ECO:0000313" key="2">
    <source>
        <dbReference type="EMBL" id="NJC57377.1"/>
    </source>
</evidence>
<comment type="caution">
    <text evidence="2">The sequence shown here is derived from an EMBL/GenBank/DDBJ whole genome shotgun (WGS) entry which is preliminary data.</text>
</comment>
<proteinExistence type="predicted"/>
<dbReference type="RefSeq" id="WP_167951076.1">
    <property type="nucleotide sequence ID" value="NZ_BAAAPQ010000006.1"/>
</dbReference>
<feature type="compositionally biased region" description="Basic residues" evidence="1">
    <location>
        <begin position="312"/>
        <end position="322"/>
    </location>
</feature>
<gene>
    <name evidence="2" type="ORF">BKA07_002412</name>
</gene>
<dbReference type="Proteomes" id="UP000576792">
    <property type="component" value="Unassembled WGS sequence"/>
</dbReference>
<dbReference type="EMBL" id="JAATJN010000001">
    <property type="protein sequence ID" value="NJC57377.1"/>
    <property type="molecule type" value="Genomic_DNA"/>
</dbReference>
<reference evidence="2 3" key="1">
    <citation type="submission" date="2020-03" db="EMBL/GenBank/DDBJ databases">
        <title>Sequencing the genomes of 1000 actinobacteria strains.</title>
        <authorList>
            <person name="Klenk H.-P."/>
        </authorList>
    </citation>
    <scope>NUCLEOTIDE SEQUENCE [LARGE SCALE GENOMIC DNA]</scope>
    <source>
        <strain evidence="2 3">DSM 18964</strain>
    </source>
</reference>
<accession>A0A846S997</accession>
<feature type="compositionally biased region" description="Basic and acidic residues" evidence="1">
    <location>
        <begin position="260"/>
        <end position="275"/>
    </location>
</feature>
<sequence length="484" mass="51853">MMWQFQATVSDHIHRLTGGQGETLWGVVHDGFDADHPEALGEVDVDLPSGRRSLLLVRPFPGGLILDSVRSYQGLMEGELTTLFLGIFDELLNSSDAASRLCLDGIGLTADGRPRLIPGIRRRLASSTRSALGEMMYHAAHGRPWAESLLPVDLALPQCSRPLRSLVAQLLDDTDDDSPLQTTVAEVSVSLRATGAPNVLPLLPAERDLDPGQALTARLRAADPGATGKRGPGEGPGTQAEPGTPVGLEKHANAEAGSKPGERSGEPSRLREASRRGARRHRSRDAAREPGISRAVTMARALGARGRDLLHRHSSSKGRPRKSMTGLRVGVLVAVCLTLLGGAVMVRAWSSEPAASVDTEQRSQVAMTDEEAVALLEDLCQRRSAALSDGDGQELKKLTVPDSSAAAADELLDLRSFVGIEYSIHVDEAKVRELTDRRILIDAQMSRSATVGGEESQFAPKSVQFELGRDAAAWKILEVTEIDG</sequence>
<organism evidence="2 3">
    <name type="scientific">Brevibacterium marinum</name>
    <dbReference type="NCBI Taxonomy" id="418643"/>
    <lineage>
        <taxon>Bacteria</taxon>
        <taxon>Bacillati</taxon>
        <taxon>Actinomycetota</taxon>
        <taxon>Actinomycetes</taxon>
        <taxon>Micrococcales</taxon>
        <taxon>Brevibacteriaceae</taxon>
        <taxon>Brevibacterium</taxon>
    </lineage>
</organism>
<protein>
    <submittedName>
        <fullName evidence="2">Uncharacterized protein</fullName>
    </submittedName>
</protein>
<evidence type="ECO:0000313" key="3">
    <source>
        <dbReference type="Proteomes" id="UP000576792"/>
    </source>
</evidence>
<name>A0A846S997_9MICO</name>
<keyword evidence="3" id="KW-1185">Reference proteome</keyword>
<evidence type="ECO:0000256" key="1">
    <source>
        <dbReference type="SAM" id="MobiDB-lite"/>
    </source>
</evidence>